<evidence type="ECO:0000313" key="2">
    <source>
        <dbReference type="Proteomes" id="UP000032210"/>
    </source>
</evidence>
<protein>
    <submittedName>
        <fullName evidence="1">Uncharacterized protein</fullName>
    </submittedName>
</protein>
<dbReference type="EMBL" id="JXCQ01000021">
    <property type="protein sequence ID" value="KIR21757.1"/>
    <property type="molecule type" value="Genomic_DNA"/>
</dbReference>
<evidence type="ECO:0000313" key="1">
    <source>
        <dbReference type="EMBL" id="KIR21757.1"/>
    </source>
</evidence>
<dbReference type="Proteomes" id="UP000032210">
    <property type="component" value="Unassembled WGS sequence"/>
</dbReference>
<sequence length="73" mass="7796">MKLGQLAEMPTPVAILTVMEAEKLDVGVLLKQGFVDALGKTSTLKVVGDDAEKGTDLFKLEFKGALNKSVPFC</sequence>
<organism evidence="1 2">
    <name type="scientific">Pseudomonas fluorescens</name>
    <dbReference type="NCBI Taxonomy" id="294"/>
    <lineage>
        <taxon>Bacteria</taxon>
        <taxon>Pseudomonadati</taxon>
        <taxon>Pseudomonadota</taxon>
        <taxon>Gammaproteobacteria</taxon>
        <taxon>Pseudomonadales</taxon>
        <taxon>Pseudomonadaceae</taxon>
        <taxon>Pseudomonas</taxon>
    </lineage>
</organism>
<dbReference type="AlphaFoldDB" id="A0A0D0RQG9"/>
<name>A0A0D0RQG9_PSEFL</name>
<dbReference type="PATRIC" id="fig|294.125.peg.2868"/>
<reference evidence="1 2" key="1">
    <citation type="submission" date="2015-01" db="EMBL/GenBank/DDBJ databases">
        <title>Genome sequence of the beneficial rhizobacterium Pseudomonas fluorescens 2-79.</title>
        <authorList>
            <person name="Thuermer A."/>
            <person name="Daniel R."/>
        </authorList>
    </citation>
    <scope>NUCLEOTIDE SEQUENCE [LARGE SCALE GENOMIC DNA]</scope>
    <source>
        <strain evidence="1 2">2-79</strain>
    </source>
</reference>
<comment type="caution">
    <text evidence="1">The sequence shown here is derived from an EMBL/GenBank/DDBJ whole genome shotgun (WGS) entry which is preliminary data.</text>
</comment>
<dbReference type="RefSeq" id="WP_043049158.1">
    <property type="nucleotide sequence ID" value="NZ_JXCQ01000021.1"/>
</dbReference>
<proteinExistence type="predicted"/>
<gene>
    <name evidence="1" type="ORF">PFLU3_27930</name>
</gene>
<accession>A0A0D0RQG9</accession>